<proteinExistence type="inferred from homology"/>
<dbReference type="Proteomes" id="UP000605992">
    <property type="component" value="Unassembled WGS sequence"/>
</dbReference>
<dbReference type="InterPro" id="IPR036291">
    <property type="entry name" value="NAD(P)-bd_dom_sf"/>
</dbReference>
<dbReference type="RefSeq" id="WP_203943612.1">
    <property type="nucleotide sequence ID" value="NZ_BOOR01000008.1"/>
</dbReference>
<evidence type="ECO:0000256" key="1">
    <source>
        <dbReference type="ARBA" id="ARBA00006484"/>
    </source>
</evidence>
<name>A0A8J3UZA8_9ACTN</name>
<gene>
    <name evidence="4" type="ORF">Pth03_17690</name>
</gene>
<reference evidence="4" key="1">
    <citation type="submission" date="2021-01" db="EMBL/GenBank/DDBJ databases">
        <title>Whole genome shotgun sequence of Planotetraspora thailandica NBRC 104271.</title>
        <authorList>
            <person name="Komaki H."/>
            <person name="Tamura T."/>
        </authorList>
    </citation>
    <scope>NUCLEOTIDE SEQUENCE</scope>
    <source>
        <strain evidence="4">NBRC 104271</strain>
    </source>
</reference>
<dbReference type="SUPFAM" id="SSF51735">
    <property type="entry name" value="NAD(P)-binding Rossmann-fold domains"/>
    <property type="match status" value="1"/>
</dbReference>
<dbReference type="EMBL" id="BOOR01000008">
    <property type="protein sequence ID" value="GII53380.1"/>
    <property type="molecule type" value="Genomic_DNA"/>
</dbReference>
<dbReference type="GO" id="GO:0016491">
    <property type="term" value="F:oxidoreductase activity"/>
    <property type="evidence" value="ECO:0007669"/>
    <property type="project" value="UniProtKB-KW"/>
</dbReference>
<dbReference type="PANTHER" id="PTHR43963:SF6">
    <property type="entry name" value="CHAIN DEHYDROGENASE FAMILY PROTEIN, PUTATIVE (AFU_ORTHOLOGUE AFUA_3G15350)-RELATED"/>
    <property type="match status" value="1"/>
</dbReference>
<keyword evidence="5" id="KW-1185">Reference proteome</keyword>
<dbReference type="PANTHER" id="PTHR43963">
    <property type="entry name" value="CARBONYL REDUCTASE 1-RELATED"/>
    <property type="match status" value="1"/>
</dbReference>
<protein>
    <submittedName>
        <fullName evidence="4">Carbonyl reductase</fullName>
    </submittedName>
</protein>
<comment type="caution">
    <text evidence="4">The sequence shown here is derived from an EMBL/GenBank/DDBJ whole genome shotgun (WGS) entry which is preliminary data.</text>
</comment>
<comment type="similarity">
    <text evidence="1">Belongs to the short-chain dehydrogenases/reductases (SDR) family.</text>
</comment>
<evidence type="ECO:0000313" key="5">
    <source>
        <dbReference type="Proteomes" id="UP000605992"/>
    </source>
</evidence>
<dbReference type="Pfam" id="PF00106">
    <property type="entry name" value="adh_short"/>
    <property type="match status" value="1"/>
</dbReference>
<evidence type="ECO:0000313" key="4">
    <source>
        <dbReference type="EMBL" id="GII53380.1"/>
    </source>
</evidence>
<dbReference type="PRINTS" id="PR00081">
    <property type="entry name" value="GDHRDH"/>
</dbReference>
<evidence type="ECO:0000256" key="3">
    <source>
        <dbReference type="ARBA" id="ARBA00023002"/>
    </source>
</evidence>
<dbReference type="InterPro" id="IPR002347">
    <property type="entry name" value="SDR_fam"/>
</dbReference>
<sequence length="281" mass="29617">MTTTPKVALITGATQGLGLALAEGLAQRLSPQDTVYLTGRNLDRVNHAVDAAPGGGAQVRGELLDVADPHAAGQLAERLQKRHGGVDVVFGNAVMRVGPDDDPRKIATEYAEVNNFGTTRLLRAFAPLLREGGRLIVVASSLGTLHYLAPVLHDRFDGLTSLDDVDEQVAVWRDAVADGSARGGAWPGFVNIPSKIGQVAAVRALAHQRRERDTARGVLLAAVCPGMMNTPTSGMWWDVSDARSPADAAVPLLDLALGPVAPGHYGQLVRNGSVLPWKPGD</sequence>
<dbReference type="AlphaFoldDB" id="A0A8J3UZA8"/>
<organism evidence="4 5">
    <name type="scientific">Planotetraspora thailandica</name>
    <dbReference type="NCBI Taxonomy" id="487172"/>
    <lineage>
        <taxon>Bacteria</taxon>
        <taxon>Bacillati</taxon>
        <taxon>Actinomycetota</taxon>
        <taxon>Actinomycetes</taxon>
        <taxon>Streptosporangiales</taxon>
        <taxon>Streptosporangiaceae</taxon>
        <taxon>Planotetraspora</taxon>
    </lineage>
</organism>
<keyword evidence="3" id="KW-0560">Oxidoreductase</keyword>
<evidence type="ECO:0000256" key="2">
    <source>
        <dbReference type="ARBA" id="ARBA00022857"/>
    </source>
</evidence>
<dbReference type="Gene3D" id="3.40.50.720">
    <property type="entry name" value="NAD(P)-binding Rossmann-like Domain"/>
    <property type="match status" value="1"/>
</dbReference>
<keyword evidence="2" id="KW-0521">NADP</keyword>
<accession>A0A8J3UZA8</accession>